<dbReference type="InterPro" id="IPR051790">
    <property type="entry name" value="Cytochrome_c-biogenesis_DsbD"/>
</dbReference>
<dbReference type="AlphaFoldDB" id="A0A3B0SQY0"/>
<feature type="transmembrane region" description="Helical" evidence="1">
    <location>
        <begin position="178"/>
        <end position="199"/>
    </location>
</feature>
<accession>A0A3B0SQY0</accession>
<dbReference type="PANTHER" id="PTHR31272:SF4">
    <property type="entry name" value="CYTOCHROME C-TYPE BIOGENESIS PROTEIN HI_1454-RELATED"/>
    <property type="match status" value="1"/>
</dbReference>
<feature type="transmembrane region" description="Helical" evidence="1">
    <location>
        <begin position="69"/>
        <end position="92"/>
    </location>
</feature>
<proteinExistence type="predicted"/>
<evidence type="ECO:0000313" key="2">
    <source>
        <dbReference type="EMBL" id="VAW03417.1"/>
    </source>
</evidence>
<protein>
    <submittedName>
        <fullName evidence="2">Uncharacterized protein</fullName>
    </submittedName>
</protein>
<dbReference type="PANTHER" id="PTHR31272">
    <property type="entry name" value="CYTOCHROME C-TYPE BIOGENESIS PROTEIN HI_1454-RELATED"/>
    <property type="match status" value="1"/>
</dbReference>
<feature type="transmembrane region" description="Helical" evidence="1">
    <location>
        <begin position="272"/>
        <end position="291"/>
    </location>
</feature>
<feature type="transmembrane region" description="Helical" evidence="1">
    <location>
        <begin position="219"/>
        <end position="236"/>
    </location>
</feature>
<feature type="transmembrane region" description="Helical" evidence="1">
    <location>
        <begin position="142"/>
        <end position="166"/>
    </location>
</feature>
<feature type="non-terminal residue" evidence="2">
    <location>
        <position position="1"/>
    </location>
</feature>
<gene>
    <name evidence="2" type="ORF">MNBD_ACTINO02-2496</name>
</gene>
<keyword evidence="1" id="KW-0812">Transmembrane</keyword>
<sequence length="303" mass="32067">GQPITKNKICGILPSLMVFATPLLFAFAAGMAATVNPCGFAMLPAYVSMFLGSDDGEETSVGLGTGLRVGASVTIGFFVLFSVVGLLVSAGLQSLVNYVPWVALVIGISLFVLGVSVLRGFKLSARMMNTKAGKGRSFRSMAGFGVAFGTASISCTLPIFLAVVGISTRSSSLLEGWAVFLAYAAGMGLVLTAIAVALATSRQVFVTRMRKILPHVERIGGWLLVTSGLFITYYWGVQLSFDLTSESALYRPIGFVTGISAWFTNGIANAPILWAGRLITVVLGIAAAEFVRRRRRVPERSSS</sequence>
<organism evidence="2">
    <name type="scientific">hydrothermal vent metagenome</name>
    <dbReference type="NCBI Taxonomy" id="652676"/>
    <lineage>
        <taxon>unclassified sequences</taxon>
        <taxon>metagenomes</taxon>
        <taxon>ecological metagenomes</taxon>
    </lineage>
</organism>
<name>A0A3B0SQY0_9ZZZZ</name>
<feature type="transmembrane region" description="Helical" evidence="1">
    <location>
        <begin position="98"/>
        <end position="121"/>
    </location>
</feature>
<keyword evidence="1" id="KW-1133">Transmembrane helix</keyword>
<dbReference type="EMBL" id="UOEK01000259">
    <property type="protein sequence ID" value="VAW03417.1"/>
    <property type="molecule type" value="Genomic_DNA"/>
</dbReference>
<reference evidence="2" key="1">
    <citation type="submission" date="2018-06" db="EMBL/GenBank/DDBJ databases">
        <authorList>
            <person name="Zhirakovskaya E."/>
        </authorList>
    </citation>
    <scope>NUCLEOTIDE SEQUENCE</scope>
</reference>
<evidence type="ECO:0000256" key="1">
    <source>
        <dbReference type="SAM" id="Phobius"/>
    </source>
</evidence>
<keyword evidence="1" id="KW-0472">Membrane</keyword>